<feature type="chain" id="PRO_5039274116" description="Alpha-amylase" evidence="13">
    <location>
        <begin position="21"/>
        <end position="494"/>
    </location>
</feature>
<protein>
    <recommendedName>
        <fullName evidence="5 12">Alpha-amylase</fullName>
        <ecNumber evidence="4 12">3.2.1.1</ecNumber>
    </recommendedName>
</protein>
<reference evidence="17" key="1">
    <citation type="submission" date="2016-10" db="EMBL/GenBank/DDBJ databases">
        <authorList>
            <person name="Varghese N."/>
            <person name="Submissions S."/>
        </authorList>
    </citation>
    <scope>NUCLEOTIDE SEQUENCE [LARGE SCALE GENOMIC DNA]</scope>
    <source>
        <strain evidence="17">DSM 45459</strain>
    </source>
</reference>
<dbReference type="EMBL" id="FNKO01000001">
    <property type="protein sequence ID" value="SDQ06657.1"/>
    <property type="molecule type" value="Genomic_DNA"/>
</dbReference>
<dbReference type="OrthoDB" id="9805159at2"/>
<dbReference type="RefSeq" id="WP_092520093.1">
    <property type="nucleotide sequence ID" value="NZ_FNKO01000001.1"/>
</dbReference>
<organism evidence="16 17">
    <name type="scientific">Actinopolyspora saharensis</name>
    <dbReference type="NCBI Taxonomy" id="995062"/>
    <lineage>
        <taxon>Bacteria</taxon>
        <taxon>Bacillati</taxon>
        <taxon>Actinomycetota</taxon>
        <taxon>Actinomycetes</taxon>
        <taxon>Actinopolysporales</taxon>
        <taxon>Actinopolysporaceae</taxon>
        <taxon>Actinopolyspora</taxon>
    </lineage>
</organism>
<dbReference type="Gene3D" id="3.20.20.80">
    <property type="entry name" value="Glycosidases"/>
    <property type="match status" value="1"/>
</dbReference>
<dbReference type="InterPro" id="IPR017853">
    <property type="entry name" value="GH"/>
</dbReference>
<evidence type="ECO:0000313" key="17">
    <source>
        <dbReference type="Proteomes" id="UP000199301"/>
    </source>
</evidence>
<evidence type="ECO:0000256" key="9">
    <source>
        <dbReference type="ARBA" id="ARBA00023277"/>
    </source>
</evidence>
<dbReference type="InterPro" id="IPR031319">
    <property type="entry name" value="A-amylase_C"/>
</dbReference>
<dbReference type="SMART" id="SM00632">
    <property type="entry name" value="Aamy_C"/>
    <property type="match status" value="1"/>
</dbReference>
<dbReference type="SMART" id="SM00642">
    <property type="entry name" value="Aamy"/>
    <property type="match status" value="1"/>
</dbReference>
<keyword evidence="6" id="KW-0479">Metal-binding</keyword>
<dbReference type="CDD" id="cd11317">
    <property type="entry name" value="AmyAc_bac_euk_AmyA"/>
    <property type="match status" value="1"/>
</dbReference>
<evidence type="ECO:0000259" key="15">
    <source>
        <dbReference type="SMART" id="SM00642"/>
    </source>
</evidence>
<dbReference type="GO" id="GO:0004556">
    <property type="term" value="F:alpha-amylase activity"/>
    <property type="evidence" value="ECO:0007669"/>
    <property type="project" value="UniProtKB-UniRule"/>
</dbReference>
<comment type="catalytic activity">
    <reaction evidence="1 12">
        <text>Endohydrolysis of (1-&gt;4)-alpha-D-glucosidic linkages in polysaccharides containing three or more (1-&gt;4)-alpha-linked D-glucose units.</text>
        <dbReference type="EC" id="3.2.1.1"/>
    </reaction>
</comment>
<dbReference type="PANTHER" id="PTHR43447">
    <property type="entry name" value="ALPHA-AMYLASE"/>
    <property type="match status" value="1"/>
</dbReference>
<evidence type="ECO:0000256" key="12">
    <source>
        <dbReference type="RuleBase" id="RU361134"/>
    </source>
</evidence>
<dbReference type="EC" id="3.2.1.1" evidence="4 12"/>
<dbReference type="InterPro" id="IPR006047">
    <property type="entry name" value="GH13_cat_dom"/>
</dbReference>
<evidence type="ECO:0000259" key="14">
    <source>
        <dbReference type="SMART" id="SM00632"/>
    </source>
</evidence>
<feature type="domain" description="Alpha-amylase C-terminal" evidence="14">
    <location>
        <begin position="400"/>
        <end position="491"/>
    </location>
</feature>
<keyword evidence="9 12" id="KW-0119">Carbohydrate metabolism</keyword>
<evidence type="ECO:0000313" key="16">
    <source>
        <dbReference type="EMBL" id="SDQ06657.1"/>
    </source>
</evidence>
<dbReference type="STRING" id="995062.SAMN04489718_0028"/>
<dbReference type="Proteomes" id="UP000199301">
    <property type="component" value="Unassembled WGS sequence"/>
</dbReference>
<feature type="signal peptide" evidence="13">
    <location>
        <begin position="1"/>
        <end position="20"/>
    </location>
</feature>
<evidence type="ECO:0000256" key="7">
    <source>
        <dbReference type="ARBA" id="ARBA00022801"/>
    </source>
</evidence>
<dbReference type="InterPro" id="IPR006046">
    <property type="entry name" value="Alpha_amylase"/>
</dbReference>
<dbReference type="InterPro" id="IPR013780">
    <property type="entry name" value="Glyco_hydro_b"/>
</dbReference>
<keyword evidence="10 12" id="KW-0326">Glycosidase</keyword>
<evidence type="ECO:0000256" key="6">
    <source>
        <dbReference type="ARBA" id="ARBA00022723"/>
    </source>
</evidence>
<dbReference type="Pfam" id="PF00128">
    <property type="entry name" value="Alpha-amylase"/>
    <property type="match status" value="1"/>
</dbReference>
<dbReference type="Gene3D" id="2.60.40.1180">
    <property type="entry name" value="Golgi alpha-mannosidase II"/>
    <property type="match status" value="1"/>
</dbReference>
<keyword evidence="13" id="KW-0732">Signal</keyword>
<feature type="domain" description="Glycosyl hydrolase family 13 catalytic" evidence="15">
    <location>
        <begin position="39"/>
        <end position="391"/>
    </location>
</feature>
<keyword evidence="8" id="KW-0106">Calcium</keyword>
<dbReference type="PRINTS" id="PR00110">
    <property type="entry name" value="ALPHAAMYLASE"/>
</dbReference>
<dbReference type="GO" id="GO:0046872">
    <property type="term" value="F:metal ion binding"/>
    <property type="evidence" value="ECO:0007669"/>
    <property type="project" value="UniProtKB-KW"/>
</dbReference>
<dbReference type="InterPro" id="IPR006048">
    <property type="entry name" value="A-amylase/branching_C"/>
</dbReference>
<evidence type="ECO:0000256" key="4">
    <source>
        <dbReference type="ARBA" id="ARBA00012595"/>
    </source>
</evidence>
<dbReference type="SUPFAM" id="SSF51011">
    <property type="entry name" value="Glycosyl hydrolase domain"/>
    <property type="match status" value="1"/>
</dbReference>
<name>A0A1H0XUQ2_9ACTN</name>
<accession>A0A1H0XUQ2</accession>
<evidence type="ECO:0000256" key="1">
    <source>
        <dbReference type="ARBA" id="ARBA00000548"/>
    </source>
</evidence>
<dbReference type="SUPFAM" id="SSF51445">
    <property type="entry name" value="(Trans)glycosidases"/>
    <property type="match status" value="1"/>
</dbReference>
<sequence length="494" mass="52357">MRPVALATITALAGAVVVPAAATAPAEEAAAAPATEAEGPIVQMFGWPWDSLAEECRSSLGPDSYTAIQVSPPTEHVQLADQSYPWYEDYQPVSYDLRSRRGDAESFANMVSACNAAGVKVYVDAVLNHMSGSGSQGSGPGSGGTEYSKYDYPGTYVDSDFHDCRENIADYTDQWEVRNCELVGLADLRTGSSKVRDTQLAYLNRLIDMGVSGFRLDGAKHMPPEDIAALVDGLHETTSGNEPYVYQEVIADSTTGGTEYTGNGDVTTFTYTDRVSNAFATGSVADLRNLPEETNLDSEQAVVFVANHDTERDSPPLSYRDGAAYDLANAFTLAFPYGTPRILSGFEFGADTDAGPPSDGRGFTRPADCADDGAWVCTHRHPSVAGMIGFNRAVRGTGLTDWWDDGNSVIAFGRGDAGFVVFNSGGAQGQDSGETTRQFRSSLPAGTYCNVLTGRFDNGECGGETVEVNSDGTFTATVEPNSGVALHRAAVLGG</sequence>
<keyword evidence="7 12" id="KW-0378">Hydrolase</keyword>
<evidence type="ECO:0000256" key="10">
    <source>
        <dbReference type="ARBA" id="ARBA00023295"/>
    </source>
</evidence>
<keyword evidence="17" id="KW-1185">Reference proteome</keyword>
<proteinExistence type="inferred from homology"/>
<dbReference type="GO" id="GO:0005975">
    <property type="term" value="P:carbohydrate metabolic process"/>
    <property type="evidence" value="ECO:0007669"/>
    <property type="project" value="InterPro"/>
</dbReference>
<comment type="similarity">
    <text evidence="3 11">Belongs to the glycosyl hydrolase 13 family.</text>
</comment>
<evidence type="ECO:0000256" key="2">
    <source>
        <dbReference type="ARBA" id="ARBA00001913"/>
    </source>
</evidence>
<evidence type="ECO:0000256" key="13">
    <source>
        <dbReference type="SAM" id="SignalP"/>
    </source>
</evidence>
<dbReference type="Pfam" id="PF02806">
    <property type="entry name" value="Alpha-amylase_C"/>
    <property type="match status" value="1"/>
</dbReference>
<evidence type="ECO:0000256" key="11">
    <source>
        <dbReference type="RuleBase" id="RU003615"/>
    </source>
</evidence>
<comment type="cofactor">
    <cofactor evidence="2">
        <name>Ca(2+)</name>
        <dbReference type="ChEBI" id="CHEBI:29108"/>
    </cofactor>
</comment>
<gene>
    <name evidence="16" type="ORF">SAMN04489718_0028</name>
</gene>
<evidence type="ECO:0000256" key="3">
    <source>
        <dbReference type="ARBA" id="ARBA00008061"/>
    </source>
</evidence>
<dbReference type="AlphaFoldDB" id="A0A1H0XUQ2"/>
<evidence type="ECO:0000256" key="5">
    <source>
        <dbReference type="ARBA" id="ARBA00017303"/>
    </source>
</evidence>
<evidence type="ECO:0000256" key="8">
    <source>
        <dbReference type="ARBA" id="ARBA00022837"/>
    </source>
</evidence>